<gene>
    <name evidence="2" type="ORF">COLO4_04689</name>
</gene>
<keyword evidence="3" id="KW-1185">Reference proteome</keyword>
<sequence length="152" mass="16982">MLIPFTAYLSSYSDLCILQWSASALGTSQDSMDSAVSHKDGKDQDQDQFLSQPGTSEEILSQAQLYEEPEASGKDFLFLLIIFDGSLYLFISISDMEKNSYFYIFLTENGLTGIASVIAAIFRYTVISRPLRAAMLVIGRLHRIAPIFVFLN</sequence>
<keyword evidence="1" id="KW-0812">Transmembrane</keyword>
<proteinExistence type="predicted"/>
<dbReference type="EMBL" id="AWUE01011967">
    <property type="protein sequence ID" value="OMP10242.1"/>
    <property type="molecule type" value="Genomic_DNA"/>
</dbReference>
<comment type="caution">
    <text evidence="2">The sequence shown here is derived from an EMBL/GenBank/DDBJ whole genome shotgun (WGS) entry which is preliminary data.</text>
</comment>
<evidence type="ECO:0000313" key="3">
    <source>
        <dbReference type="Proteomes" id="UP000187203"/>
    </source>
</evidence>
<keyword evidence="1" id="KW-0472">Membrane</keyword>
<keyword evidence="1" id="KW-1133">Transmembrane helix</keyword>
<name>A0A1R3KT34_9ROSI</name>
<evidence type="ECO:0000256" key="1">
    <source>
        <dbReference type="SAM" id="Phobius"/>
    </source>
</evidence>
<accession>A0A1R3KT34</accession>
<protein>
    <submittedName>
        <fullName evidence="2">Chromatin remodeling complex subunit</fullName>
    </submittedName>
</protein>
<organism evidence="2 3">
    <name type="scientific">Corchorus olitorius</name>
    <dbReference type="NCBI Taxonomy" id="93759"/>
    <lineage>
        <taxon>Eukaryota</taxon>
        <taxon>Viridiplantae</taxon>
        <taxon>Streptophyta</taxon>
        <taxon>Embryophyta</taxon>
        <taxon>Tracheophyta</taxon>
        <taxon>Spermatophyta</taxon>
        <taxon>Magnoliopsida</taxon>
        <taxon>eudicotyledons</taxon>
        <taxon>Gunneridae</taxon>
        <taxon>Pentapetalae</taxon>
        <taxon>rosids</taxon>
        <taxon>malvids</taxon>
        <taxon>Malvales</taxon>
        <taxon>Malvaceae</taxon>
        <taxon>Grewioideae</taxon>
        <taxon>Apeibeae</taxon>
        <taxon>Corchorus</taxon>
    </lineage>
</organism>
<dbReference type="AlphaFoldDB" id="A0A1R3KT34"/>
<feature type="transmembrane region" description="Helical" evidence="1">
    <location>
        <begin position="100"/>
        <end position="121"/>
    </location>
</feature>
<feature type="transmembrane region" description="Helical" evidence="1">
    <location>
        <begin position="76"/>
        <end position="94"/>
    </location>
</feature>
<evidence type="ECO:0000313" key="2">
    <source>
        <dbReference type="EMBL" id="OMP10242.1"/>
    </source>
</evidence>
<reference evidence="3" key="1">
    <citation type="submission" date="2013-09" db="EMBL/GenBank/DDBJ databases">
        <title>Corchorus olitorius genome sequencing.</title>
        <authorList>
            <person name="Alam M."/>
            <person name="Haque M.S."/>
            <person name="Islam M.S."/>
            <person name="Emdad E.M."/>
            <person name="Islam M.M."/>
            <person name="Ahmed B."/>
            <person name="Halim A."/>
            <person name="Hossen Q.M.M."/>
            <person name="Hossain M.Z."/>
            <person name="Ahmed R."/>
            <person name="Khan M.M."/>
            <person name="Islam R."/>
            <person name="Rashid M.M."/>
            <person name="Khan S.A."/>
            <person name="Rahman M.S."/>
            <person name="Alam M."/>
            <person name="Yahiya A.S."/>
            <person name="Khan M.S."/>
            <person name="Azam M.S."/>
            <person name="Haque T."/>
            <person name="Lashkar M.Z.H."/>
            <person name="Akhand A.I."/>
            <person name="Morshed G."/>
            <person name="Roy S."/>
            <person name="Uddin K.S."/>
            <person name="Rabeya T."/>
            <person name="Hossain A.S."/>
            <person name="Chowdhury A."/>
            <person name="Snigdha A.R."/>
            <person name="Mortoza M.S."/>
            <person name="Matin S.A."/>
            <person name="Hoque S.M.E."/>
            <person name="Islam M.K."/>
            <person name="Roy D.K."/>
            <person name="Haider R."/>
            <person name="Moosa M.M."/>
            <person name="Elias S.M."/>
            <person name="Hasan A.M."/>
            <person name="Jahan S."/>
            <person name="Shafiuddin M."/>
            <person name="Mahmood N."/>
            <person name="Shommy N.S."/>
        </authorList>
    </citation>
    <scope>NUCLEOTIDE SEQUENCE [LARGE SCALE GENOMIC DNA]</scope>
    <source>
        <strain evidence="3">cv. O-4</strain>
    </source>
</reference>
<dbReference type="Proteomes" id="UP000187203">
    <property type="component" value="Unassembled WGS sequence"/>
</dbReference>